<comment type="caution">
    <text evidence="2">The sequence shown here is derived from an EMBL/GenBank/DDBJ whole genome shotgun (WGS) entry which is preliminary data.</text>
</comment>
<protein>
    <submittedName>
        <fullName evidence="2">Uncharacterized protein</fullName>
    </submittedName>
</protein>
<organism evidence="2 3">
    <name type="scientific">Nocardia jiangsuensis</name>
    <dbReference type="NCBI Taxonomy" id="1691563"/>
    <lineage>
        <taxon>Bacteria</taxon>
        <taxon>Bacillati</taxon>
        <taxon>Actinomycetota</taxon>
        <taxon>Actinomycetes</taxon>
        <taxon>Mycobacteriales</taxon>
        <taxon>Nocardiaceae</taxon>
        <taxon>Nocardia</taxon>
    </lineage>
</organism>
<sequence>MKRKSTARIAATAASIGMTLALAGVLAGGAGADTEATVRDRIAELTAAAGEDASARAGVGALRDYTELVDVAALRDIAGSFTPFAYAAPTFGCGSNGPITTIIAAGVTDGTQANSAGADLHPGQLRFTASPAHSGAPLASGLVVAWVNVNTGVSGMDPLDDHTELNLPTLSKTVNSGPGTVVASMWGIIDYPGAHCVMTPTVGTFVVPDVPAPPAPGPAPEPAPAPPGIPVPELPVIPLPAL</sequence>
<feature type="chain" id="PRO_5047106537" evidence="1">
    <location>
        <begin position="24"/>
        <end position="242"/>
    </location>
</feature>
<evidence type="ECO:0000313" key="2">
    <source>
        <dbReference type="EMBL" id="MFC3962552.1"/>
    </source>
</evidence>
<feature type="signal peptide" evidence="1">
    <location>
        <begin position="1"/>
        <end position="23"/>
    </location>
</feature>
<dbReference type="EMBL" id="JBHSAX010000010">
    <property type="protein sequence ID" value="MFC3962552.1"/>
    <property type="molecule type" value="Genomic_DNA"/>
</dbReference>
<keyword evidence="3" id="KW-1185">Reference proteome</keyword>
<dbReference type="Proteomes" id="UP001595696">
    <property type="component" value="Unassembled WGS sequence"/>
</dbReference>
<dbReference type="RefSeq" id="WP_378612325.1">
    <property type="nucleotide sequence ID" value="NZ_JBHSAX010000010.1"/>
</dbReference>
<name>A0ABV8DSQ0_9NOCA</name>
<evidence type="ECO:0000256" key="1">
    <source>
        <dbReference type="SAM" id="SignalP"/>
    </source>
</evidence>
<keyword evidence="1" id="KW-0732">Signal</keyword>
<accession>A0ABV8DSQ0</accession>
<gene>
    <name evidence="2" type="ORF">ACFO0B_11200</name>
</gene>
<proteinExistence type="predicted"/>
<reference evidence="3" key="1">
    <citation type="journal article" date="2019" name="Int. J. Syst. Evol. Microbiol.">
        <title>The Global Catalogue of Microorganisms (GCM) 10K type strain sequencing project: providing services to taxonomists for standard genome sequencing and annotation.</title>
        <authorList>
            <consortium name="The Broad Institute Genomics Platform"/>
            <consortium name="The Broad Institute Genome Sequencing Center for Infectious Disease"/>
            <person name="Wu L."/>
            <person name="Ma J."/>
        </authorList>
    </citation>
    <scope>NUCLEOTIDE SEQUENCE [LARGE SCALE GENOMIC DNA]</scope>
    <source>
        <strain evidence="3">CGMCC 4.7330</strain>
    </source>
</reference>
<evidence type="ECO:0000313" key="3">
    <source>
        <dbReference type="Proteomes" id="UP001595696"/>
    </source>
</evidence>